<evidence type="ECO:0000313" key="1">
    <source>
        <dbReference type="EMBL" id="KKL88937.1"/>
    </source>
</evidence>
<sequence length="37" mass="4087">MLIENYYLEGGLSDGQIDVMTEKSTRFGGESRDICAS</sequence>
<organism evidence="1">
    <name type="scientific">marine sediment metagenome</name>
    <dbReference type="NCBI Taxonomy" id="412755"/>
    <lineage>
        <taxon>unclassified sequences</taxon>
        <taxon>metagenomes</taxon>
        <taxon>ecological metagenomes</taxon>
    </lineage>
</organism>
<accession>A0A0F9INX7</accession>
<protein>
    <submittedName>
        <fullName evidence="1">Uncharacterized protein</fullName>
    </submittedName>
</protein>
<name>A0A0F9INX7_9ZZZZ</name>
<comment type="caution">
    <text evidence="1">The sequence shown here is derived from an EMBL/GenBank/DDBJ whole genome shotgun (WGS) entry which is preliminary data.</text>
</comment>
<proteinExistence type="predicted"/>
<gene>
    <name evidence="1" type="ORF">LCGC14_1919710</name>
</gene>
<reference evidence="1" key="1">
    <citation type="journal article" date="2015" name="Nature">
        <title>Complex archaea that bridge the gap between prokaryotes and eukaryotes.</title>
        <authorList>
            <person name="Spang A."/>
            <person name="Saw J.H."/>
            <person name="Jorgensen S.L."/>
            <person name="Zaremba-Niedzwiedzka K."/>
            <person name="Martijn J."/>
            <person name="Lind A.E."/>
            <person name="van Eijk R."/>
            <person name="Schleper C."/>
            <person name="Guy L."/>
            <person name="Ettema T.J."/>
        </authorList>
    </citation>
    <scope>NUCLEOTIDE SEQUENCE</scope>
</reference>
<dbReference type="EMBL" id="LAZR01020421">
    <property type="protein sequence ID" value="KKL88937.1"/>
    <property type="molecule type" value="Genomic_DNA"/>
</dbReference>
<dbReference type="AlphaFoldDB" id="A0A0F9INX7"/>